<dbReference type="GO" id="GO:0016787">
    <property type="term" value="F:hydrolase activity"/>
    <property type="evidence" value="ECO:0007669"/>
    <property type="project" value="UniProtKB-KW"/>
</dbReference>
<feature type="domain" description="Gylcosyl hydrolase 115 C-terminal" evidence="2">
    <location>
        <begin position="769"/>
        <end position="936"/>
    </location>
</feature>
<organism evidence="3 4">
    <name type="scientific">Rufibacter tibetensis</name>
    <dbReference type="NCBI Taxonomy" id="512763"/>
    <lineage>
        <taxon>Bacteria</taxon>
        <taxon>Pseudomonadati</taxon>
        <taxon>Bacteroidota</taxon>
        <taxon>Cytophagia</taxon>
        <taxon>Cytophagales</taxon>
        <taxon>Hymenobacteraceae</taxon>
        <taxon>Rufibacter</taxon>
    </lineage>
</organism>
<keyword evidence="1 3" id="KW-0378">Hydrolase</keyword>
<name>A0A0P0C7M6_9BACT</name>
<dbReference type="AlphaFoldDB" id="A0A0P0C7M6"/>
<accession>A0A0P0C7M6</accession>
<dbReference type="InterPro" id="IPR042301">
    <property type="entry name" value="GH115_sf"/>
</dbReference>
<reference evidence="3 4" key="1">
    <citation type="submission" date="2015-08" db="EMBL/GenBank/DDBJ databases">
        <title>Complete genome sequence of Rufibacter tibetensis strain 1351t, a radiation-resistant bacterium from tibet plateau.</title>
        <authorList>
            <person name="Dai J."/>
        </authorList>
    </citation>
    <scope>NUCLEOTIDE SEQUENCE [LARGE SCALE GENOMIC DNA]</scope>
    <source>
        <strain evidence="3 4">1351</strain>
    </source>
</reference>
<sequence length="946" mass="106894">MLAPAAFALDDVRYISSEKKNNAFPLFAAGKTAPFYISESDFPGVIRALKDLQADVNRVTKTEPALTVGKKAPKEKTLVLVGTLGKSPLIDQLVKSKKLDVKDLTGKWETFVVQTVKRPMKGVDEALVIVGSDKRGTIYGIYDVSQQIGVSPWYWWADVPVKQQENLYVEEGRHTKGTPAVKYRGIFINDEAPALSNWSKEQFGGFNHKFYEKVFELILRMKGNYLWPAMWGSAFSDDDKISPQVADMYGVVMGTSHHEPLARAHDEWRRYGSGPWNYNTNPEKLREFWTGGIKRMNGFENIVTLGMRGDGDEPMSEESNIGLLEKIVADQRKIISDVTAKPASQTPQIWALYKEVQDYYDKGMRVPDDVTLLLADDNWGNIRKLPKVGEKQHSGGYGIYYHFDYVGGPRNYKWINTNPLPRIWEQMHLAYQHKADRIWIVNVGDIKPMEFPTEFFLDYAWNPEKWPADRLDEYTKLWAERQFGAEHAATIADLLAKYAKYNSRRKPELLAPDTYSLTNYQEAERIVAEYNRLADEAERVNAALPAQYRDAYYQLVLFPIKASANLNELHVTTGLNRLYASQGRNTTNDMAARVKQLFDKDAELTQHFHKGIANGKWNHMMSQTHISYTYWQQPEKDVLPELKQLSVPATADMGVAIEGSSQWWPQAKEAAVLPDLSPYQQQGRYVEIFNRGQQPFEYTITSAAPWLKVSQEKGTVAKEQRVWVSVDWEKVPAGAQRTSLTITGPKGKKVTVQAVVQPALQMATQPEGLVESNGYVSMEAEHFTRAVNGNDIQWKLIPDLGRTASAMTTMPVTAPSQTPGGNSPHLQYKVYLQKEGEVNVQVMVSPTLNFHNTQGLRYAISFDDEAPQIVNIHQDKSDRAWNQNVANNINLTVSKHQLKKPGEHTLKFWMVDSGIVLQKIVVDAGGLKPSYLGPPESAVLPAKQAK</sequence>
<dbReference type="PANTHER" id="PTHR37842:SF2">
    <property type="entry name" value="GYLCOSYL HYDROLASE 115 C-TERMINAL DOMAIN-CONTAINING PROTEIN"/>
    <property type="match status" value="1"/>
</dbReference>
<dbReference type="Proteomes" id="UP000061382">
    <property type="component" value="Chromosome"/>
</dbReference>
<dbReference type="Pfam" id="PF17829">
    <property type="entry name" value="GH115_C"/>
    <property type="match status" value="1"/>
</dbReference>
<dbReference type="Pfam" id="PF15979">
    <property type="entry name" value="Glyco_hydro_115"/>
    <property type="match status" value="1"/>
</dbReference>
<dbReference type="PATRIC" id="fig|512763.3.peg.102"/>
<dbReference type="SUPFAM" id="SSF55545">
    <property type="entry name" value="beta-N-acetylhexosaminidase-like domain"/>
    <property type="match status" value="1"/>
</dbReference>
<gene>
    <name evidence="3" type="ORF">DC20_00470</name>
</gene>
<dbReference type="GO" id="GO:0005975">
    <property type="term" value="P:carbohydrate metabolic process"/>
    <property type="evidence" value="ECO:0007669"/>
    <property type="project" value="UniProtKB-ARBA"/>
</dbReference>
<evidence type="ECO:0000259" key="2">
    <source>
        <dbReference type="Pfam" id="PF17829"/>
    </source>
</evidence>
<dbReference type="Gene3D" id="3.30.379.10">
    <property type="entry name" value="Chitobiase/beta-hexosaminidase domain 2-like"/>
    <property type="match status" value="1"/>
</dbReference>
<proteinExistence type="predicted"/>
<protein>
    <submittedName>
        <fullName evidence="3">Glycosyl hydrolase</fullName>
    </submittedName>
</protein>
<evidence type="ECO:0000313" key="3">
    <source>
        <dbReference type="EMBL" id="ALJ01085.1"/>
    </source>
</evidence>
<dbReference type="Gene3D" id="1.20.58.2150">
    <property type="match status" value="1"/>
</dbReference>
<dbReference type="PANTHER" id="PTHR37842">
    <property type="match status" value="1"/>
</dbReference>
<dbReference type="InterPro" id="IPR029018">
    <property type="entry name" value="Hex-like_dom2"/>
</dbReference>
<dbReference type="Gene3D" id="2.60.120.1620">
    <property type="match status" value="1"/>
</dbReference>
<dbReference type="InterPro" id="IPR041437">
    <property type="entry name" value="GH115_C"/>
</dbReference>
<evidence type="ECO:0000256" key="1">
    <source>
        <dbReference type="ARBA" id="ARBA00022801"/>
    </source>
</evidence>
<dbReference type="STRING" id="512763.DC20_00470"/>
<dbReference type="KEGG" id="rti:DC20_00470"/>
<dbReference type="Gene3D" id="3.20.20.520">
    <property type="entry name" value="Glycosyl hydrolase family 115"/>
    <property type="match status" value="1"/>
</dbReference>
<dbReference type="InterPro" id="IPR031924">
    <property type="entry name" value="GH115"/>
</dbReference>
<dbReference type="EMBL" id="CP012643">
    <property type="protein sequence ID" value="ALJ01085.1"/>
    <property type="molecule type" value="Genomic_DNA"/>
</dbReference>
<keyword evidence="4" id="KW-1185">Reference proteome</keyword>
<evidence type="ECO:0000313" key="4">
    <source>
        <dbReference type="Proteomes" id="UP000061382"/>
    </source>
</evidence>